<organism evidence="7 8">
    <name type="scientific">Algisphaera agarilytica</name>
    <dbReference type="NCBI Taxonomy" id="1385975"/>
    <lineage>
        <taxon>Bacteria</taxon>
        <taxon>Pseudomonadati</taxon>
        <taxon>Planctomycetota</taxon>
        <taxon>Phycisphaerae</taxon>
        <taxon>Phycisphaerales</taxon>
        <taxon>Phycisphaeraceae</taxon>
        <taxon>Algisphaera</taxon>
    </lineage>
</organism>
<dbReference type="SUPFAM" id="SSF52833">
    <property type="entry name" value="Thioredoxin-like"/>
    <property type="match status" value="1"/>
</dbReference>
<evidence type="ECO:0000256" key="3">
    <source>
        <dbReference type="PIRSR" id="PIRSR603782-1"/>
    </source>
</evidence>
<dbReference type="Proteomes" id="UP000541810">
    <property type="component" value="Unassembled WGS sequence"/>
</dbReference>
<proteinExistence type="inferred from homology"/>
<dbReference type="CDD" id="cd02968">
    <property type="entry name" value="SCO"/>
    <property type="match status" value="1"/>
</dbReference>
<protein>
    <submittedName>
        <fullName evidence="7">Protein SCO1/2</fullName>
    </submittedName>
</protein>
<dbReference type="RefSeq" id="WP_184677029.1">
    <property type="nucleotide sequence ID" value="NZ_JACHGY010000001.1"/>
</dbReference>
<dbReference type="GO" id="GO:0046872">
    <property type="term" value="F:metal ion binding"/>
    <property type="evidence" value="ECO:0007669"/>
    <property type="project" value="UniProtKB-KW"/>
</dbReference>
<evidence type="ECO:0000313" key="7">
    <source>
        <dbReference type="EMBL" id="MBB6429451.1"/>
    </source>
</evidence>
<evidence type="ECO:0000256" key="5">
    <source>
        <dbReference type="SAM" id="Phobius"/>
    </source>
</evidence>
<gene>
    <name evidence="7" type="ORF">HNQ40_001257</name>
</gene>
<dbReference type="PANTHER" id="PTHR12151:SF8">
    <property type="entry name" value="THIOREDOXIN DOMAIN-CONTAINING PROTEIN"/>
    <property type="match status" value="1"/>
</dbReference>
<evidence type="ECO:0000256" key="2">
    <source>
        <dbReference type="ARBA" id="ARBA00023008"/>
    </source>
</evidence>
<reference evidence="7 8" key="1">
    <citation type="submission" date="2020-08" db="EMBL/GenBank/DDBJ databases">
        <title>Genomic Encyclopedia of Type Strains, Phase IV (KMG-IV): sequencing the most valuable type-strain genomes for metagenomic binning, comparative biology and taxonomic classification.</title>
        <authorList>
            <person name="Goeker M."/>
        </authorList>
    </citation>
    <scope>NUCLEOTIDE SEQUENCE [LARGE SCALE GENOMIC DNA]</scope>
    <source>
        <strain evidence="7 8">DSM 103725</strain>
    </source>
</reference>
<feature type="binding site" evidence="3">
    <location>
        <position position="120"/>
    </location>
    <ligand>
        <name>Cu cation</name>
        <dbReference type="ChEBI" id="CHEBI:23378"/>
    </ligand>
</feature>
<accession>A0A7X0LKA9</accession>
<dbReference type="Pfam" id="PF02630">
    <property type="entry name" value="SCO1-SenC"/>
    <property type="match status" value="1"/>
</dbReference>
<feature type="transmembrane region" description="Helical" evidence="5">
    <location>
        <begin position="288"/>
        <end position="307"/>
    </location>
</feature>
<dbReference type="Gene3D" id="3.40.30.10">
    <property type="entry name" value="Glutaredoxin"/>
    <property type="match status" value="1"/>
</dbReference>
<keyword evidence="5" id="KW-0472">Membrane</keyword>
<feature type="domain" description="Thioredoxin" evidence="6">
    <location>
        <begin position="75"/>
        <end position="254"/>
    </location>
</feature>
<keyword evidence="5" id="KW-0812">Transmembrane</keyword>
<comment type="similarity">
    <text evidence="1">Belongs to the SCO1/2 family.</text>
</comment>
<evidence type="ECO:0000313" key="8">
    <source>
        <dbReference type="Proteomes" id="UP000541810"/>
    </source>
</evidence>
<feature type="binding site" evidence="3">
    <location>
        <position position="116"/>
    </location>
    <ligand>
        <name>Cu cation</name>
        <dbReference type="ChEBI" id="CHEBI:23378"/>
    </ligand>
</feature>
<evidence type="ECO:0000256" key="4">
    <source>
        <dbReference type="PIRSR" id="PIRSR603782-2"/>
    </source>
</evidence>
<keyword evidence="3" id="KW-0479">Metal-binding</keyword>
<comment type="caution">
    <text evidence="7">The sequence shown here is derived from an EMBL/GenBank/DDBJ whole genome shotgun (WGS) entry which is preliminary data.</text>
</comment>
<dbReference type="PANTHER" id="PTHR12151">
    <property type="entry name" value="ELECTRON TRANSPORT PROTIN SCO1/SENC FAMILY MEMBER"/>
    <property type="match status" value="1"/>
</dbReference>
<feature type="disulfide bond" description="Redox-active" evidence="4">
    <location>
        <begin position="116"/>
        <end position="120"/>
    </location>
</feature>
<dbReference type="EMBL" id="JACHGY010000001">
    <property type="protein sequence ID" value="MBB6429451.1"/>
    <property type="molecule type" value="Genomic_DNA"/>
</dbReference>
<name>A0A7X0LKA9_9BACT</name>
<dbReference type="InterPro" id="IPR003782">
    <property type="entry name" value="SCO1/SenC"/>
</dbReference>
<evidence type="ECO:0000259" key="6">
    <source>
        <dbReference type="PROSITE" id="PS51352"/>
    </source>
</evidence>
<dbReference type="AlphaFoldDB" id="A0A7X0LKA9"/>
<sequence length="327" mass="35372">MQVKRLHNPTPRHGRPRWGSARGVACGLALLAGAFASPALGQSRVGPNPLGNTKAPMPPAAAEFAESINDGAVEQKIGNLLPMDLPFIDENGKPVKLGDYFNNDKPVIIDFAYFECPLTCPMVISGIIDATQTVGEDWVPGKNFEILTISINPNDSPVAALGQQNAVVERFGGMESELGAGAREGWHFLTGREVDIQRLTHEAGFGFTPVPETNDFAHAAVLIFVSPEGEVTRYLPNHVYAERDFRMALTEASQGKQGSFFDMVLQLCYSYDHTLGTYTADALALMKLAGGVTLITLASVIGGLFYFEHRRRDRLDDGPPDSTPTPA</sequence>
<keyword evidence="2 3" id="KW-0186">Copper</keyword>
<keyword evidence="8" id="KW-1185">Reference proteome</keyword>
<dbReference type="InterPro" id="IPR036249">
    <property type="entry name" value="Thioredoxin-like_sf"/>
</dbReference>
<keyword evidence="4" id="KW-1015">Disulfide bond</keyword>
<dbReference type="PROSITE" id="PS51352">
    <property type="entry name" value="THIOREDOXIN_2"/>
    <property type="match status" value="1"/>
</dbReference>
<dbReference type="InterPro" id="IPR013766">
    <property type="entry name" value="Thioredoxin_domain"/>
</dbReference>
<keyword evidence="5" id="KW-1133">Transmembrane helix</keyword>
<evidence type="ECO:0000256" key="1">
    <source>
        <dbReference type="ARBA" id="ARBA00010996"/>
    </source>
</evidence>